<dbReference type="Proteomes" id="UP000305095">
    <property type="component" value="Unassembled WGS sequence"/>
</dbReference>
<evidence type="ECO:0000256" key="1">
    <source>
        <dbReference type="SAM" id="Phobius"/>
    </source>
</evidence>
<evidence type="ECO:0000313" key="3">
    <source>
        <dbReference type="Proteomes" id="UP000305095"/>
    </source>
</evidence>
<keyword evidence="1" id="KW-1133">Transmembrane helix</keyword>
<evidence type="ECO:0000313" key="2">
    <source>
        <dbReference type="EMBL" id="TKV80448.1"/>
    </source>
</evidence>
<sequence>MIFVCARSPDLVLTVSHGQATPTRVHALEKQSSTLAKGDAMQIVIFVLLLIIAIAVAPTLVAILAVGAGAVFLSSWLIKLILSVIIGTVAAIGFFIYFLVRDTTPPAIKALRRKSVESDGRNEQLPTSAPNVNGWLSLTADAIERVHSGNGTLSFSLERGDQIAQWVHWHNKTTLYVSPYAGWSPYSLSQRNATWLSSRGFKNEGVVYQKQFDPRSDWNYPELSLFLSELFNGVFGIKRVNRVRIDFDPEVP</sequence>
<comment type="caution">
    <text evidence="2">The sequence shown here is derived from an EMBL/GenBank/DDBJ whole genome shotgun (WGS) entry which is preliminary data.</text>
</comment>
<protein>
    <submittedName>
        <fullName evidence="2">Uncharacterized protein</fullName>
    </submittedName>
</protein>
<proteinExistence type="predicted"/>
<gene>
    <name evidence="2" type="ORF">FDV58_16990</name>
</gene>
<reference evidence="2 3" key="1">
    <citation type="submission" date="2019-05" db="EMBL/GenBank/DDBJ databases">
        <title>Draft Genome of Bradyrhizobium elkanii strain SEMIA 938, Used in Commercial Inoculants for Lupinus spp. in Brazil.</title>
        <authorList>
            <person name="Hungria M."/>
            <person name="Delamuta J.R.M."/>
            <person name="Ribeiro R.A."/>
            <person name="Nogueira M.A."/>
        </authorList>
    </citation>
    <scope>NUCLEOTIDE SEQUENCE [LARGE SCALE GENOMIC DNA]</scope>
    <source>
        <strain evidence="2 3">Semia 938</strain>
    </source>
</reference>
<name>A0A4U6S0Q9_BRAEL</name>
<keyword evidence="1" id="KW-0812">Transmembrane</keyword>
<dbReference type="EMBL" id="SZZP01000009">
    <property type="protein sequence ID" value="TKV80448.1"/>
    <property type="molecule type" value="Genomic_DNA"/>
</dbReference>
<accession>A0A4U6S0Q9</accession>
<keyword evidence="1" id="KW-0472">Membrane</keyword>
<dbReference type="AlphaFoldDB" id="A0A4U6S0Q9"/>
<organism evidence="2 3">
    <name type="scientific">Bradyrhizobium elkanii</name>
    <dbReference type="NCBI Taxonomy" id="29448"/>
    <lineage>
        <taxon>Bacteria</taxon>
        <taxon>Pseudomonadati</taxon>
        <taxon>Pseudomonadota</taxon>
        <taxon>Alphaproteobacteria</taxon>
        <taxon>Hyphomicrobiales</taxon>
        <taxon>Nitrobacteraceae</taxon>
        <taxon>Bradyrhizobium</taxon>
    </lineage>
</organism>
<dbReference type="RefSeq" id="WP_137479229.1">
    <property type="nucleotide sequence ID" value="NZ_SZZP01000009.1"/>
</dbReference>
<feature type="transmembrane region" description="Helical" evidence="1">
    <location>
        <begin position="76"/>
        <end position="100"/>
    </location>
</feature>
<feature type="transmembrane region" description="Helical" evidence="1">
    <location>
        <begin position="43"/>
        <end position="70"/>
    </location>
</feature>